<dbReference type="Gene3D" id="1.10.575.10">
    <property type="entry name" value="P1 Nuclease"/>
    <property type="match status" value="1"/>
</dbReference>
<evidence type="ECO:0000256" key="1">
    <source>
        <dbReference type="ARBA" id="ARBA00009547"/>
    </source>
</evidence>
<reference evidence="10 11" key="1">
    <citation type="journal article" date="2010" name="Proc. Natl. Acad. Sci. U.S.A.">
        <title>Insights into evolution of multicellular fungi from the assembled chromosomes of the mushroom Coprinopsis cinerea (Coprinus cinereus).</title>
        <authorList>
            <person name="Stajich J.E."/>
            <person name="Wilke S.K."/>
            <person name="Ahren D."/>
            <person name="Au C.H."/>
            <person name="Birren B.W."/>
            <person name="Borodovsky M."/>
            <person name="Burns C."/>
            <person name="Canback B."/>
            <person name="Casselton L.A."/>
            <person name="Cheng C.K."/>
            <person name="Deng J."/>
            <person name="Dietrich F.S."/>
            <person name="Fargo D.C."/>
            <person name="Farman M.L."/>
            <person name="Gathman A.C."/>
            <person name="Goldberg J."/>
            <person name="Guigo R."/>
            <person name="Hoegger P.J."/>
            <person name="Hooker J.B."/>
            <person name="Huggins A."/>
            <person name="James T.Y."/>
            <person name="Kamada T."/>
            <person name="Kilaru S."/>
            <person name="Kodira C."/>
            <person name="Kues U."/>
            <person name="Kupfer D."/>
            <person name="Kwan H.S."/>
            <person name="Lomsadze A."/>
            <person name="Li W."/>
            <person name="Lilly W.W."/>
            <person name="Ma L.J."/>
            <person name="Mackey A.J."/>
            <person name="Manning G."/>
            <person name="Martin F."/>
            <person name="Muraguchi H."/>
            <person name="Natvig D.O."/>
            <person name="Palmerini H."/>
            <person name="Ramesh M.A."/>
            <person name="Rehmeyer C.J."/>
            <person name="Roe B.A."/>
            <person name="Shenoy N."/>
            <person name="Stanke M."/>
            <person name="Ter-Hovhannisyan V."/>
            <person name="Tunlid A."/>
            <person name="Velagapudi R."/>
            <person name="Vision T.J."/>
            <person name="Zeng Q."/>
            <person name="Zolan M.E."/>
            <person name="Pukkila P.J."/>
        </authorList>
    </citation>
    <scope>NUCLEOTIDE SEQUENCE [LARGE SCALE GENOMIC DNA]</scope>
    <source>
        <strain evidence="11">Okayama-7 / 130 / ATCC MYA-4618 / FGSC 9003</strain>
    </source>
</reference>
<comment type="caution">
    <text evidence="10">The sequence shown here is derived from an EMBL/GenBank/DDBJ whole genome shotgun (WGS) entry which is preliminary data.</text>
</comment>
<proteinExistence type="inferred from homology"/>
<dbReference type="GO" id="GO:0046872">
    <property type="term" value="F:metal ion binding"/>
    <property type="evidence" value="ECO:0007669"/>
    <property type="project" value="UniProtKB-KW"/>
</dbReference>
<keyword evidence="6" id="KW-1015">Disulfide bond</keyword>
<dbReference type="InParanoid" id="A8PCL3"/>
<dbReference type="InterPro" id="IPR003154">
    <property type="entry name" value="S1/P1nuclease"/>
</dbReference>
<evidence type="ECO:0000256" key="6">
    <source>
        <dbReference type="ARBA" id="ARBA00023157"/>
    </source>
</evidence>
<keyword evidence="4" id="KW-0255">Endonuclease</keyword>
<keyword evidence="3" id="KW-0479">Metal-binding</keyword>
<dbReference type="OMA" id="HQIVATI"/>
<dbReference type="KEGG" id="cci:CC1G_05313"/>
<sequence>MRSQSLQLATLSGLVALSGWLPTAQAWGAAGHEIVATIAQIHLHPSVLPTICALLDIDVDASDDTSSLRAKCHLSSIATWADKEKMKIRWSAAMHYVGAVDDFPRERCEFPGPKGWAGTRSINVLDATKNVTRILAEWGGVDENEFSLVSPVTSYVPPYGSRSQVPGKRVKQLPVPGPLQEEAFKFLVHFVGDMHQPLHLTGRARGGNGIKIHFGTRTTNLHSAWDTMIPTKLIRTVPRNYTRPLPDLSLLSEPSLSSPYFSLRGPVDLAQLILEEDDYPGYIPPSSAQIESALRGTIYDALIRRIMWEGVRGKWGVPSTHQGEDGEERYSEIDTWGLCPLNNTVPAFQSSIIALDDSQAAFGLKEPTPIDPDGPLICPYAWTAPIHTLNCDYIWPADIELTESFDSDDEHDHDHDDLLLSEEFTEYSRPPHRGNPSPRPSLPDLDVPSYMGPLEREMIVEKLMAQGGLRLAGILNWLFADWEE</sequence>
<feature type="region of interest" description="Disordered" evidence="8">
    <location>
        <begin position="425"/>
        <end position="447"/>
    </location>
</feature>
<dbReference type="VEuPathDB" id="FungiDB:CC1G_05313"/>
<evidence type="ECO:0000256" key="7">
    <source>
        <dbReference type="ARBA" id="ARBA00023180"/>
    </source>
</evidence>
<name>A8PCL3_COPC7</name>
<dbReference type="Proteomes" id="UP000001861">
    <property type="component" value="Unassembled WGS sequence"/>
</dbReference>
<keyword evidence="9" id="KW-0732">Signal</keyword>
<keyword evidence="7" id="KW-0325">Glycoprotein</keyword>
<dbReference type="eggNOG" id="ENOG502QRXU">
    <property type="taxonomic scope" value="Eukaryota"/>
</dbReference>
<evidence type="ECO:0000256" key="3">
    <source>
        <dbReference type="ARBA" id="ARBA00022723"/>
    </source>
</evidence>
<evidence type="ECO:0000313" key="10">
    <source>
        <dbReference type="EMBL" id="EAU81483.1"/>
    </source>
</evidence>
<keyword evidence="11" id="KW-1185">Reference proteome</keyword>
<dbReference type="GO" id="GO:0016788">
    <property type="term" value="F:hydrolase activity, acting on ester bonds"/>
    <property type="evidence" value="ECO:0007669"/>
    <property type="project" value="InterPro"/>
</dbReference>
<accession>A8PCL3</accession>
<comment type="similarity">
    <text evidence="1">Belongs to the nuclease type I family.</text>
</comment>
<dbReference type="OrthoDB" id="441446at2759"/>
<dbReference type="PANTHER" id="PTHR33146:SF29">
    <property type="entry name" value="S1_P1 NUCLEASE"/>
    <property type="match status" value="1"/>
</dbReference>
<dbReference type="InterPro" id="IPR008947">
    <property type="entry name" value="PLipase_C/P1_nuclease_dom_sf"/>
</dbReference>
<dbReference type="SUPFAM" id="SSF48537">
    <property type="entry name" value="Phospholipase C/P1 nuclease"/>
    <property type="match status" value="1"/>
</dbReference>
<evidence type="ECO:0000256" key="8">
    <source>
        <dbReference type="SAM" id="MobiDB-lite"/>
    </source>
</evidence>
<feature type="chain" id="PRO_5002727688" description="Phospholipase C/P1 nuclease" evidence="9">
    <location>
        <begin position="27"/>
        <end position="484"/>
    </location>
</feature>
<gene>
    <name evidence="10" type="ORF">CC1G_05313</name>
</gene>
<dbReference type="GO" id="GO:0003676">
    <property type="term" value="F:nucleic acid binding"/>
    <property type="evidence" value="ECO:0007669"/>
    <property type="project" value="InterPro"/>
</dbReference>
<dbReference type="GeneID" id="6017069"/>
<keyword evidence="2" id="KW-0540">Nuclease</keyword>
<keyword evidence="5" id="KW-0378">Hydrolase</keyword>
<dbReference type="GO" id="GO:0004519">
    <property type="term" value="F:endonuclease activity"/>
    <property type="evidence" value="ECO:0007669"/>
    <property type="project" value="UniProtKB-KW"/>
</dbReference>
<evidence type="ECO:0000313" key="11">
    <source>
        <dbReference type="Proteomes" id="UP000001861"/>
    </source>
</evidence>
<dbReference type="Pfam" id="PF02265">
    <property type="entry name" value="S1-P1_nuclease"/>
    <property type="match status" value="1"/>
</dbReference>
<evidence type="ECO:0008006" key="12">
    <source>
        <dbReference type="Google" id="ProtNLM"/>
    </source>
</evidence>
<dbReference type="GO" id="GO:0006308">
    <property type="term" value="P:DNA catabolic process"/>
    <property type="evidence" value="ECO:0007669"/>
    <property type="project" value="InterPro"/>
</dbReference>
<dbReference type="RefSeq" id="XP_001840427.1">
    <property type="nucleotide sequence ID" value="XM_001840375.2"/>
</dbReference>
<dbReference type="STRING" id="240176.A8PCL3"/>
<dbReference type="CDD" id="cd11010">
    <property type="entry name" value="S1-P1_nuclease"/>
    <property type="match status" value="1"/>
</dbReference>
<evidence type="ECO:0000256" key="5">
    <source>
        <dbReference type="ARBA" id="ARBA00022801"/>
    </source>
</evidence>
<dbReference type="EMBL" id="AACS02000011">
    <property type="protein sequence ID" value="EAU81483.1"/>
    <property type="molecule type" value="Genomic_DNA"/>
</dbReference>
<organism evidence="10 11">
    <name type="scientific">Coprinopsis cinerea (strain Okayama-7 / 130 / ATCC MYA-4618 / FGSC 9003)</name>
    <name type="common">Inky cap fungus</name>
    <name type="synonym">Hormographiella aspergillata</name>
    <dbReference type="NCBI Taxonomy" id="240176"/>
    <lineage>
        <taxon>Eukaryota</taxon>
        <taxon>Fungi</taxon>
        <taxon>Dikarya</taxon>
        <taxon>Basidiomycota</taxon>
        <taxon>Agaricomycotina</taxon>
        <taxon>Agaricomycetes</taxon>
        <taxon>Agaricomycetidae</taxon>
        <taxon>Agaricales</taxon>
        <taxon>Agaricineae</taxon>
        <taxon>Psathyrellaceae</taxon>
        <taxon>Coprinopsis</taxon>
    </lineage>
</organism>
<evidence type="ECO:0000256" key="9">
    <source>
        <dbReference type="SAM" id="SignalP"/>
    </source>
</evidence>
<protein>
    <recommendedName>
        <fullName evidence="12">Phospholipase C/P1 nuclease</fullName>
    </recommendedName>
</protein>
<dbReference type="PANTHER" id="PTHR33146">
    <property type="entry name" value="ENDONUCLEASE 4"/>
    <property type="match status" value="1"/>
</dbReference>
<dbReference type="AlphaFoldDB" id="A8PCL3"/>
<evidence type="ECO:0000256" key="4">
    <source>
        <dbReference type="ARBA" id="ARBA00022759"/>
    </source>
</evidence>
<feature type="signal peptide" evidence="9">
    <location>
        <begin position="1"/>
        <end position="26"/>
    </location>
</feature>
<evidence type="ECO:0000256" key="2">
    <source>
        <dbReference type="ARBA" id="ARBA00022722"/>
    </source>
</evidence>